<evidence type="ECO:0000256" key="1">
    <source>
        <dbReference type="SAM" id="MobiDB-lite"/>
    </source>
</evidence>
<reference evidence="3 4" key="1">
    <citation type="submission" date="2020-08" db="EMBL/GenBank/DDBJ databases">
        <title>A Genomic Blueprint of the Chicken Gut Microbiome.</title>
        <authorList>
            <person name="Gilroy R."/>
            <person name="Ravi A."/>
            <person name="Getino M."/>
            <person name="Pursley I."/>
            <person name="Horton D.L."/>
            <person name="Alikhan N.-F."/>
            <person name="Baker D."/>
            <person name="Gharbi K."/>
            <person name="Hall N."/>
            <person name="Watson M."/>
            <person name="Adriaenssens E.M."/>
            <person name="Foster-Nyarko E."/>
            <person name="Jarju S."/>
            <person name="Secka A."/>
            <person name="Antonio M."/>
            <person name="Oren A."/>
            <person name="Chaudhuri R."/>
            <person name="La Ragione R.M."/>
            <person name="Hildebrand F."/>
            <person name="Pallen M.J."/>
        </authorList>
    </citation>
    <scope>NUCLEOTIDE SEQUENCE [LARGE SCALE GENOMIC DNA]</scope>
    <source>
        <strain evidence="3 4">Sa2BUA9</strain>
    </source>
</reference>
<feature type="region of interest" description="Disordered" evidence="1">
    <location>
        <begin position="74"/>
        <end position="96"/>
    </location>
</feature>
<organism evidence="3 4">
    <name type="scientific">Psychrobacillus faecigallinarum</name>
    <dbReference type="NCBI Taxonomy" id="2762235"/>
    <lineage>
        <taxon>Bacteria</taxon>
        <taxon>Bacillati</taxon>
        <taxon>Bacillota</taxon>
        <taxon>Bacilli</taxon>
        <taxon>Bacillales</taxon>
        <taxon>Bacillaceae</taxon>
        <taxon>Psychrobacillus</taxon>
    </lineage>
</organism>
<gene>
    <name evidence="3" type="ORF">H9650_11270</name>
</gene>
<dbReference type="Proteomes" id="UP000640786">
    <property type="component" value="Unassembled WGS sequence"/>
</dbReference>
<comment type="caution">
    <text evidence="3">The sequence shown here is derived from an EMBL/GenBank/DDBJ whole genome shotgun (WGS) entry which is preliminary data.</text>
</comment>
<accession>A0ABR8RAC7</accession>
<evidence type="ECO:0000256" key="2">
    <source>
        <dbReference type="SAM" id="Phobius"/>
    </source>
</evidence>
<dbReference type="Pfam" id="PF04531">
    <property type="entry name" value="Phage_holin_1"/>
    <property type="match status" value="1"/>
</dbReference>
<evidence type="ECO:0000313" key="3">
    <source>
        <dbReference type="EMBL" id="MBD7944695.1"/>
    </source>
</evidence>
<dbReference type="InterPro" id="IPR006485">
    <property type="entry name" value="Phage-like_holin"/>
</dbReference>
<keyword evidence="2" id="KW-0472">Membrane</keyword>
<feature type="transmembrane region" description="Helical" evidence="2">
    <location>
        <begin position="52"/>
        <end position="68"/>
    </location>
</feature>
<name>A0ABR8RAC7_9BACI</name>
<keyword evidence="2" id="KW-1133">Transmembrane helix</keyword>
<proteinExistence type="predicted"/>
<evidence type="ECO:0000313" key="4">
    <source>
        <dbReference type="Proteomes" id="UP000640786"/>
    </source>
</evidence>
<dbReference type="NCBIfam" id="TIGR01598">
    <property type="entry name" value="holin_phiLC3"/>
    <property type="match status" value="1"/>
</dbReference>
<protein>
    <submittedName>
        <fullName evidence="3">Phage holin</fullName>
    </submittedName>
</protein>
<sequence length="96" mass="10818">MKLNWKVRFKNPVFIFQLVLSALIPLLASTGLRFEDLTTWSIVGDLILQAYSNPFLLFTMIVAVYATLNDPTTYGHSDSSQAMNYDIPKGGSKWSK</sequence>
<feature type="compositionally biased region" description="Polar residues" evidence="1">
    <location>
        <begin position="74"/>
        <end position="83"/>
    </location>
</feature>
<keyword evidence="2" id="KW-0812">Transmembrane</keyword>
<dbReference type="RefSeq" id="WP_191697230.1">
    <property type="nucleotide sequence ID" value="NZ_JACSQO010000005.1"/>
</dbReference>
<dbReference type="EMBL" id="JACSQO010000005">
    <property type="protein sequence ID" value="MBD7944695.1"/>
    <property type="molecule type" value="Genomic_DNA"/>
</dbReference>
<keyword evidence="4" id="KW-1185">Reference proteome</keyword>